<evidence type="ECO:0000313" key="2">
    <source>
        <dbReference type="EMBL" id="KOO41220.1"/>
    </source>
</evidence>
<comment type="caution">
    <text evidence="2">The sequence shown here is derived from an EMBL/GenBank/DDBJ whole genome shotgun (WGS) entry which is preliminary data.</text>
</comment>
<evidence type="ECO:0000313" key="3">
    <source>
        <dbReference type="Proteomes" id="UP000037558"/>
    </source>
</evidence>
<dbReference type="Proteomes" id="UP000037558">
    <property type="component" value="Unassembled WGS sequence"/>
</dbReference>
<accession>A0A0M0KQX2</accession>
<organism evidence="2 3">
    <name type="scientific">Priestia koreensis</name>
    <dbReference type="NCBI Taxonomy" id="284581"/>
    <lineage>
        <taxon>Bacteria</taxon>
        <taxon>Bacillati</taxon>
        <taxon>Bacillota</taxon>
        <taxon>Bacilli</taxon>
        <taxon>Bacillales</taxon>
        <taxon>Bacillaceae</taxon>
        <taxon>Priestia</taxon>
    </lineage>
</organism>
<reference evidence="3" key="1">
    <citation type="submission" date="2015-08" db="EMBL/GenBank/DDBJ databases">
        <title>Fjat-14210 dsm16467.</title>
        <authorList>
            <person name="Liu B."/>
            <person name="Wang J."/>
            <person name="Zhu Y."/>
            <person name="Liu G."/>
            <person name="Chen Q."/>
            <person name="Chen Z."/>
            <person name="Lan J."/>
            <person name="Che J."/>
            <person name="Ge C."/>
            <person name="Shi H."/>
            <person name="Pan Z."/>
            <person name="Liu X."/>
        </authorList>
    </citation>
    <scope>NUCLEOTIDE SEQUENCE [LARGE SCALE GENOMIC DNA]</scope>
    <source>
        <strain evidence="3">DSM 16467</strain>
    </source>
</reference>
<dbReference type="EMBL" id="LILC01000030">
    <property type="protein sequence ID" value="KOO41220.1"/>
    <property type="molecule type" value="Genomic_DNA"/>
</dbReference>
<evidence type="ECO:0000256" key="1">
    <source>
        <dbReference type="SAM" id="SignalP"/>
    </source>
</evidence>
<dbReference type="STRING" id="284581.AMD01_19990"/>
<keyword evidence="3" id="KW-1185">Reference proteome</keyword>
<name>A0A0M0KQX2_9BACI</name>
<sequence>MKRALTLSLGVMLVMSACAPNFSKEQEIVQKTDDSKEKAIIPNYSISSDTYNTTLPYKEGVARGLVASNLNNRMDTDEFETGLMRLAKDNYPSSKYLFQEGQYIDKDTAKAWVARKLTDQQYAQAKKKNKDVQNIGLNPINTNNKGGKTSPIYLSHLVEQDYLVKKNGKEVELGGIMLGLAMNPVNSYVEADGTPQEEITSRAKLQDEGQKIANQVVERMRKMKGLENVPINIALFEEKPNSSKVPGSFIAAGTSNEGSVQVDGWSKIDEEYALFPSTQASDEHSVHATKFNNFKKQIEKYFPNFTSAVGQGFYKDGSLQKLDITIEVQFKGKGELVGFTQFVAGEMTKYFPKNIETNVNIQSVESPESIIVRKKNQDKPFVHIYK</sequence>
<dbReference type="CDD" id="cd13441">
    <property type="entry name" value="CamS_repeat_1"/>
    <property type="match status" value="1"/>
</dbReference>
<dbReference type="AlphaFoldDB" id="A0A0M0KQX2"/>
<dbReference type="PATRIC" id="fig|284581.3.peg.4388"/>
<dbReference type="CDD" id="cd13440">
    <property type="entry name" value="CamS_repeat_2"/>
    <property type="match status" value="1"/>
</dbReference>
<dbReference type="PIRSF" id="PIRSF012509">
    <property type="entry name" value="CamS"/>
    <property type="match status" value="1"/>
</dbReference>
<keyword evidence="1" id="KW-0732">Signal</keyword>
<proteinExistence type="predicted"/>
<feature type="chain" id="PRO_5039119418" evidence="1">
    <location>
        <begin position="20"/>
        <end position="386"/>
    </location>
</feature>
<gene>
    <name evidence="2" type="ORF">AMD01_19990</name>
</gene>
<dbReference type="PROSITE" id="PS51257">
    <property type="entry name" value="PROKAR_LIPOPROTEIN"/>
    <property type="match status" value="1"/>
</dbReference>
<protein>
    <submittedName>
        <fullName evidence="2">Uncharacterized protein</fullName>
    </submittedName>
</protein>
<dbReference type="Pfam" id="PF07537">
    <property type="entry name" value="CamS"/>
    <property type="match status" value="1"/>
</dbReference>
<dbReference type="Gene3D" id="3.10.570.10">
    <property type="entry name" value="sex pheromone staph- cam373 precursor domain"/>
    <property type="match status" value="1"/>
</dbReference>
<dbReference type="InterPro" id="IPR011426">
    <property type="entry name" value="CamS"/>
</dbReference>
<dbReference type="OrthoDB" id="9795361at2"/>
<feature type="signal peptide" evidence="1">
    <location>
        <begin position="1"/>
        <end position="19"/>
    </location>
</feature>